<dbReference type="Proteomes" id="UP000095766">
    <property type="component" value="Unassembled WGS sequence"/>
</dbReference>
<organism evidence="2 4">
    <name type="scientific">Bacteroides uniformis</name>
    <dbReference type="NCBI Taxonomy" id="820"/>
    <lineage>
        <taxon>Bacteria</taxon>
        <taxon>Pseudomonadati</taxon>
        <taxon>Bacteroidota</taxon>
        <taxon>Bacteroidia</taxon>
        <taxon>Bacteroidales</taxon>
        <taxon>Bacteroidaceae</taxon>
        <taxon>Bacteroides</taxon>
    </lineage>
</organism>
<evidence type="ECO:0000313" key="1">
    <source>
        <dbReference type="EMBL" id="CUO75613.1"/>
    </source>
</evidence>
<dbReference type="GeneID" id="99752860"/>
<dbReference type="RefSeq" id="WP_005831708.1">
    <property type="nucleotide sequence ID" value="NZ_BQNP01000001.1"/>
</dbReference>
<evidence type="ECO:0000313" key="4">
    <source>
        <dbReference type="Proteomes" id="UP001214113"/>
    </source>
</evidence>
<dbReference type="Proteomes" id="UP001214113">
    <property type="component" value="Unassembled WGS sequence"/>
</dbReference>
<dbReference type="STRING" id="820.ERS852554_02296"/>
<proteinExistence type="predicted"/>
<evidence type="ECO:0000313" key="2">
    <source>
        <dbReference type="EMBL" id="MDC1856400.1"/>
    </source>
</evidence>
<dbReference type="PATRIC" id="fig|820.27.peg.1721"/>
<protein>
    <submittedName>
        <fullName evidence="2">4Fe-4S ferredoxin</fullName>
    </submittedName>
</protein>
<dbReference type="EMBL" id="CZAO01000001">
    <property type="protein sequence ID" value="CUO75613.1"/>
    <property type="molecule type" value="Genomic_DNA"/>
</dbReference>
<reference evidence="2" key="2">
    <citation type="submission" date="2022-10" db="EMBL/GenBank/DDBJ databases">
        <title>Human gut microbiome strain richness.</title>
        <authorList>
            <person name="Chen-Liaw A."/>
        </authorList>
    </citation>
    <scope>NUCLEOTIDE SEQUENCE</scope>
    <source>
        <strain evidence="2">BSD2780061687st1_G10_BSD2780061687b_171204</strain>
    </source>
</reference>
<accession>A0A139K929</accession>
<name>A0A139K929_BACUN</name>
<dbReference type="AlphaFoldDB" id="A0A139K929"/>
<sequence length="61" mass="7072">MKVNVFHVEGALPYVLSAHETTTIHFSEKRVWSLQAQIQREKNLNFFTLSIKDAVKDKNNV</sequence>
<evidence type="ECO:0000313" key="3">
    <source>
        <dbReference type="Proteomes" id="UP000095766"/>
    </source>
</evidence>
<dbReference type="EMBL" id="JAQNSB010000028">
    <property type="protein sequence ID" value="MDC1856400.1"/>
    <property type="molecule type" value="Genomic_DNA"/>
</dbReference>
<gene>
    <name evidence="1" type="ORF">ERS852510_00012</name>
    <name evidence="2" type="ORF">POZ22_16680</name>
</gene>
<reference evidence="1 3" key="1">
    <citation type="submission" date="2015-09" db="EMBL/GenBank/DDBJ databases">
        <authorList>
            <consortium name="Pathogen Informatics"/>
        </authorList>
    </citation>
    <scope>NUCLEOTIDE SEQUENCE [LARGE SCALE GENOMIC DNA]</scope>
    <source>
        <strain evidence="1 3">2789STDY5834898</strain>
    </source>
</reference>